<evidence type="ECO:0000313" key="4">
    <source>
        <dbReference type="EMBL" id="KAG6762464.1"/>
    </source>
</evidence>
<sequence>MLTDADELFTEMVERGVFPDFYTLTTLIRCRCKDRNMNKELSLLLSSWAGCMIAGGVTPDSISYNTLINGFVREDHMDKAFHWMNRMEKEGLLPDIITYNVVMNGFCRHQEAELVLRKMIKKGIDPGRSAYTALIN</sequence>
<accession>A0A8X7Z3J4</accession>
<comment type="caution">
    <text evidence="4">The sequence shown here is derived from an EMBL/GenBank/DDBJ whole genome shotgun (WGS) entry which is preliminary data.</text>
</comment>
<dbReference type="PANTHER" id="PTHR47932">
    <property type="entry name" value="ATPASE EXPRESSION PROTEIN 3"/>
    <property type="match status" value="1"/>
</dbReference>
<keyword evidence="5" id="KW-1185">Reference proteome</keyword>
<dbReference type="OrthoDB" id="1709053at2759"/>
<proteinExistence type="inferred from homology"/>
<dbReference type="AlphaFoldDB" id="A0A8X7Z3J4"/>
<evidence type="ECO:0000256" key="3">
    <source>
        <dbReference type="PROSITE-ProRule" id="PRU00708"/>
    </source>
</evidence>
<dbReference type="EMBL" id="JAAWWB010000017">
    <property type="protein sequence ID" value="KAG6762464.1"/>
    <property type="molecule type" value="Genomic_DNA"/>
</dbReference>
<reference evidence="4" key="1">
    <citation type="journal article" date="2020" name="bioRxiv">
        <title>Hybrid origin of Populus tomentosa Carr. identified through genome sequencing and phylogenomic analysis.</title>
        <authorList>
            <person name="An X."/>
            <person name="Gao K."/>
            <person name="Chen Z."/>
            <person name="Li J."/>
            <person name="Yang X."/>
            <person name="Yang X."/>
            <person name="Zhou J."/>
            <person name="Guo T."/>
            <person name="Zhao T."/>
            <person name="Huang S."/>
            <person name="Miao D."/>
            <person name="Khan W.U."/>
            <person name="Rao P."/>
            <person name="Ye M."/>
            <person name="Lei B."/>
            <person name="Liao W."/>
            <person name="Wang J."/>
            <person name="Ji L."/>
            <person name="Li Y."/>
            <person name="Guo B."/>
            <person name="Mustafa N.S."/>
            <person name="Li S."/>
            <person name="Yun Q."/>
            <person name="Keller S.R."/>
            <person name="Mao J."/>
            <person name="Zhang R."/>
            <person name="Strauss S.H."/>
        </authorList>
    </citation>
    <scope>NUCLEOTIDE SEQUENCE</scope>
    <source>
        <strain evidence="4">GM15</strain>
        <tissue evidence="4">Leaf</tissue>
    </source>
</reference>
<dbReference type="Proteomes" id="UP000886885">
    <property type="component" value="Chromosome 9A"/>
</dbReference>
<protein>
    <recommendedName>
        <fullName evidence="6">Pentatricopeptide repeat-containing protein</fullName>
    </recommendedName>
</protein>
<organism evidence="4 5">
    <name type="scientific">Populus tomentosa</name>
    <name type="common">Chinese white poplar</name>
    <dbReference type="NCBI Taxonomy" id="118781"/>
    <lineage>
        <taxon>Eukaryota</taxon>
        <taxon>Viridiplantae</taxon>
        <taxon>Streptophyta</taxon>
        <taxon>Embryophyta</taxon>
        <taxon>Tracheophyta</taxon>
        <taxon>Spermatophyta</taxon>
        <taxon>Magnoliopsida</taxon>
        <taxon>eudicotyledons</taxon>
        <taxon>Gunneridae</taxon>
        <taxon>Pentapetalae</taxon>
        <taxon>rosids</taxon>
        <taxon>fabids</taxon>
        <taxon>Malpighiales</taxon>
        <taxon>Salicaceae</taxon>
        <taxon>Saliceae</taxon>
        <taxon>Populus</taxon>
    </lineage>
</organism>
<dbReference type="PROSITE" id="PS51375">
    <property type="entry name" value="PPR"/>
    <property type="match status" value="1"/>
</dbReference>
<dbReference type="InterPro" id="IPR002885">
    <property type="entry name" value="PPR_rpt"/>
</dbReference>
<evidence type="ECO:0008006" key="6">
    <source>
        <dbReference type="Google" id="ProtNLM"/>
    </source>
</evidence>
<dbReference type="PANTHER" id="PTHR47932:SF63">
    <property type="entry name" value="OS08G0290000 PROTEIN"/>
    <property type="match status" value="1"/>
</dbReference>
<evidence type="ECO:0000313" key="5">
    <source>
        <dbReference type="Proteomes" id="UP000886885"/>
    </source>
</evidence>
<dbReference type="NCBIfam" id="TIGR00756">
    <property type="entry name" value="PPR"/>
    <property type="match status" value="2"/>
</dbReference>
<dbReference type="GO" id="GO:0003729">
    <property type="term" value="F:mRNA binding"/>
    <property type="evidence" value="ECO:0007669"/>
    <property type="project" value="TreeGrafter"/>
</dbReference>
<evidence type="ECO:0000256" key="1">
    <source>
        <dbReference type="ARBA" id="ARBA00007626"/>
    </source>
</evidence>
<name>A0A8X7Z3J4_POPTO</name>
<gene>
    <name evidence="4" type="ORF">POTOM_032964</name>
</gene>
<dbReference type="Pfam" id="PF13041">
    <property type="entry name" value="PPR_2"/>
    <property type="match status" value="2"/>
</dbReference>
<feature type="repeat" description="PPR" evidence="3">
    <location>
        <begin position="60"/>
        <end position="94"/>
    </location>
</feature>
<evidence type="ECO:0000256" key="2">
    <source>
        <dbReference type="ARBA" id="ARBA00022737"/>
    </source>
</evidence>
<comment type="similarity">
    <text evidence="1">Belongs to the PPR family. P subfamily.</text>
</comment>
<keyword evidence="2" id="KW-0677">Repeat</keyword>